<proteinExistence type="predicted"/>
<gene>
    <name evidence="2" type="ORF">H6F41_17980</name>
</gene>
<dbReference type="Proteomes" id="UP000642094">
    <property type="component" value="Unassembled WGS sequence"/>
</dbReference>
<evidence type="ECO:0000259" key="1">
    <source>
        <dbReference type="Pfam" id="PF07498"/>
    </source>
</evidence>
<dbReference type="InterPro" id="IPR011112">
    <property type="entry name" value="Rho-like_N"/>
</dbReference>
<keyword evidence="3" id="KW-1185">Reference proteome</keyword>
<organism evidence="2 3">
    <name type="scientific">Pseudanabaena mucicola FACHB-723</name>
    <dbReference type="NCBI Taxonomy" id="2692860"/>
    <lineage>
        <taxon>Bacteria</taxon>
        <taxon>Bacillati</taxon>
        <taxon>Cyanobacteriota</taxon>
        <taxon>Cyanophyceae</taxon>
        <taxon>Pseudanabaenales</taxon>
        <taxon>Pseudanabaenaceae</taxon>
        <taxon>Pseudanabaena</taxon>
    </lineage>
</organism>
<dbReference type="Pfam" id="PF07498">
    <property type="entry name" value="Rho_N"/>
    <property type="match status" value="1"/>
</dbReference>
<dbReference type="RefSeq" id="WP_190404824.1">
    <property type="nucleotide sequence ID" value="NZ_JACJQB010000069.1"/>
</dbReference>
<reference evidence="2 3" key="1">
    <citation type="journal article" date="2020" name="ISME J.">
        <title>Comparative genomics reveals insights into cyanobacterial evolution and habitat adaptation.</title>
        <authorList>
            <person name="Chen M.Y."/>
            <person name="Teng W.K."/>
            <person name="Zhao L."/>
            <person name="Hu C.X."/>
            <person name="Zhou Y.K."/>
            <person name="Han B.P."/>
            <person name="Song L.R."/>
            <person name="Shu W.S."/>
        </authorList>
    </citation>
    <scope>NUCLEOTIDE SEQUENCE [LARGE SCALE GENOMIC DNA]</scope>
    <source>
        <strain evidence="2 3">FACHB-723</strain>
    </source>
</reference>
<evidence type="ECO:0000313" key="2">
    <source>
        <dbReference type="EMBL" id="MBD2190017.1"/>
    </source>
</evidence>
<dbReference type="InterPro" id="IPR036269">
    <property type="entry name" value="Rho_N_sf"/>
</dbReference>
<accession>A0ABR8A3R8</accession>
<sequence length="138" mass="15138">MKPPTIFKIAVEALITVSLIALLGLLTALTYALLSFLSAEPTPQPLLTSQRETPEITVKHLTATNPELPDATVALSSAKAAPKLKAEVKEAKTEIIASAPTKPLTKMTVQELRPLARDRKIPNWRKLKKKELLFYLTA</sequence>
<evidence type="ECO:0000313" key="3">
    <source>
        <dbReference type="Proteomes" id="UP000642094"/>
    </source>
</evidence>
<feature type="domain" description="Rho termination factor-like N-terminal" evidence="1">
    <location>
        <begin position="104"/>
        <end position="134"/>
    </location>
</feature>
<dbReference type="SUPFAM" id="SSF68912">
    <property type="entry name" value="Rho N-terminal domain-like"/>
    <property type="match status" value="1"/>
</dbReference>
<dbReference type="EMBL" id="JACJQB010000069">
    <property type="protein sequence ID" value="MBD2190017.1"/>
    <property type="molecule type" value="Genomic_DNA"/>
</dbReference>
<name>A0ABR8A3R8_9CYAN</name>
<protein>
    <submittedName>
        <fullName evidence="2">Rho termination factor N-terminal domain-containing protein</fullName>
    </submittedName>
</protein>
<comment type="caution">
    <text evidence="2">The sequence shown here is derived from an EMBL/GenBank/DDBJ whole genome shotgun (WGS) entry which is preliminary data.</text>
</comment>
<dbReference type="Gene3D" id="1.10.720.10">
    <property type="match status" value="1"/>
</dbReference>